<dbReference type="PANTHER" id="PTHR33988:SF2">
    <property type="entry name" value="ENDORIBONUCLEASE MAZF"/>
    <property type="match status" value="1"/>
</dbReference>
<dbReference type="GO" id="GO:0016787">
    <property type="term" value="F:hydrolase activity"/>
    <property type="evidence" value="ECO:0007669"/>
    <property type="project" value="UniProtKB-KW"/>
</dbReference>
<dbReference type="SUPFAM" id="SSF50118">
    <property type="entry name" value="Cell growth inhibitor/plasmid maintenance toxic component"/>
    <property type="match status" value="1"/>
</dbReference>
<dbReference type="GO" id="GO:0003677">
    <property type="term" value="F:DNA binding"/>
    <property type="evidence" value="ECO:0007669"/>
    <property type="project" value="InterPro"/>
</dbReference>
<gene>
    <name evidence="4" type="ORF">DWW32_02855</name>
</gene>
<keyword evidence="3" id="KW-0378">Hydrolase</keyword>
<evidence type="ECO:0000256" key="1">
    <source>
        <dbReference type="ARBA" id="ARBA00007521"/>
    </source>
</evidence>
<sequence length="122" mass="14117">MKVKRGDIYLADLSDANGSEQGKVRPVVVIQNNRGNKYSPTTIVACLSSKVYSKHHLPTHYLLPEGLGLKYKSMVMCEQIRVLDKSRLIKKITKLDKRHMMHIDRRIKISLDLKQQHLHSRK</sequence>
<dbReference type="EMBL" id="QRYQ01000003">
    <property type="protein sequence ID" value="RGU93283.1"/>
    <property type="molecule type" value="Genomic_DNA"/>
</dbReference>
<comment type="caution">
    <text evidence="4">The sequence shown here is derived from an EMBL/GenBank/DDBJ whole genome shotgun (WGS) entry which is preliminary data.</text>
</comment>
<name>A0A395WBY8_9FIRM</name>
<dbReference type="Gene3D" id="2.30.30.110">
    <property type="match status" value="1"/>
</dbReference>
<reference evidence="4 5" key="1">
    <citation type="submission" date="2018-08" db="EMBL/GenBank/DDBJ databases">
        <title>A genome reference for cultivated species of the human gut microbiota.</title>
        <authorList>
            <person name="Zou Y."/>
            <person name="Xue W."/>
            <person name="Luo G."/>
        </authorList>
    </citation>
    <scope>NUCLEOTIDE SEQUENCE [LARGE SCALE GENOMIC DNA]</scope>
    <source>
        <strain evidence="4 5">AF15-20</strain>
    </source>
</reference>
<dbReference type="GO" id="GO:0006402">
    <property type="term" value="P:mRNA catabolic process"/>
    <property type="evidence" value="ECO:0007669"/>
    <property type="project" value="TreeGrafter"/>
</dbReference>
<dbReference type="InterPro" id="IPR003477">
    <property type="entry name" value="PemK-like"/>
</dbReference>
<dbReference type="PANTHER" id="PTHR33988">
    <property type="entry name" value="ENDORIBONUCLEASE MAZF-RELATED"/>
    <property type="match status" value="1"/>
</dbReference>
<evidence type="ECO:0000313" key="4">
    <source>
        <dbReference type="EMBL" id="RGU93283.1"/>
    </source>
</evidence>
<evidence type="ECO:0000313" key="5">
    <source>
        <dbReference type="Proteomes" id="UP000265489"/>
    </source>
</evidence>
<dbReference type="EC" id="3.1.-.-" evidence="3"/>
<dbReference type="Pfam" id="PF02452">
    <property type="entry name" value="PemK_toxin"/>
    <property type="match status" value="1"/>
</dbReference>
<proteinExistence type="inferred from homology"/>
<dbReference type="Proteomes" id="UP000265489">
    <property type="component" value="Unassembled WGS sequence"/>
</dbReference>
<dbReference type="PIRSF" id="PIRSF033490">
    <property type="entry name" value="MazF"/>
    <property type="match status" value="1"/>
</dbReference>
<accession>A0A395WBY8</accession>
<evidence type="ECO:0000256" key="3">
    <source>
        <dbReference type="PIRNR" id="PIRNR033490"/>
    </source>
</evidence>
<keyword evidence="3" id="KW-0255">Endonuclease</keyword>
<dbReference type="GeneID" id="66579079"/>
<dbReference type="AlphaFoldDB" id="A0A395WBY8"/>
<dbReference type="RefSeq" id="WP_118324703.1">
    <property type="nucleotide sequence ID" value="NZ_QRYH01000004.1"/>
</dbReference>
<keyword evidence="2" id="KW-1277">Toxin-antitoxin system</keyword>
<comment type="similarity">
    <text evidence="1 3">Belongs to the PemK/MazF family.</text>
</comment>
<keyword evidence="3" id="KW-0540">Nuclease</keyword>
<evidence type="ECO:0000256" key="2">
    <source>
        <dbReference type="ARBA" id="ARBA00022649"/>
    </source>
</evidence>
<organism evidence="4 5">
    <name type="scientific">Holdemanella biformis</name>
    <dbReference type="NCBI Taxonomy" id="1735"/>
    <lineage>
        <taxon>Bacteria</taxon>
        <taxon>Bacillati</taxon>
        <taxon>Bacillota</taxon>
        <taxon>Erysipelotrichia</taxon>
        <taxon>Erysipelotrichales</taxon>
        <taxon>Erysipelotrichaceae</taxon>
        <taxon>Holdemanella</taxon>
    </lineage>
</organism>
<dbReference type="InterPro" id="IPR011067">
    <property type="entry name" value="Plasmid_toxin/cell-grow_inhib"/>
</dbReference>
<comment type="function">
    <text evidence="3">Toxic component of a type II toxin-antitoxin (TA) system.</text>
</comment>
<protein>
    <recommendedName>
        <fullName evidence="3">mRNA interferase</fullName>
        <ecNumber evidence="3">3.1.-.-</ecNumber>
    </recommendedName>
</protein>
<dbReference type="GO" id="GO:0016075">
    <property type="term" value="P:rRNA catabolic process"/>
    <property type="evidence" value="ECO:0007669"/>
    <property type="project" value="TreeGrafter"/>
</dbReference>
<dbReference type="GO" id="GO:0004521">
    <property type="term" value="F:RNA endonuclease activity"/>
    <property type="evidence" value="ECO:0007669"/>
    <property type="project" value="TreeGrafter"/>
</dbReference>